<dbReference type="Proteomes" id="UP000315252">
    <property type="component" value="Unassembled WGS sequence"/>
</dbReference>
<reference evidence="2 3" key="1">
    <citation type="submission" date="2019-06" db="EMBL/GenBank/DDBJ databases">
        <title>Whole genome sequence for Rhodospirillaceae sp. R148.</title>
        <authorList>
            <person name="Wang G."/>
        </authorList>
    </citation>
    <scope>NUCLEOTIDE SEQUENCE [LARGE SCALE GENOMIC DNA]</scope>
    <source>
        <strain evidence="2 3">R148</strain>
    </source>
</reference>
<dbReference type="OrthoDB" id="8089716at2"/>
<dbReference type="RefSeq" id="WP_142894061.1">
    <property type="nucleotide sequence ID" value="NZ_ML660052.1"/>
</dbReference>
<organism evidence="2 3">
    <name type="scientific">Denitrobaculum tricleocarpae</name>
    <dbReference type="NCBI Taxonomy" id="2591009"/>
    <lineage>
        <taxon>Bacteria</taxon>
        <taxon>Pseudomonadati</taxon>
        <taxon>Pseudomonadota</taxon>
        <taxon>Alphaproteobacteria</taxon>
        <taxon>Rhodospirillales</taxon>
        <taxon>Rhodospirillaceae</taxon>
        <taxon>Denitrobaculum</taxon>
    </lineage>
</organism>
<evidence type="ECO:0000313" key="3">
    <source>
        <dbReference type="Proteomes" id="UP000315252"/>
    </source>
</evidence>
<evidence type="ECO:0000256" key="1">
    <source>
        <dbReference type="SAM" id="SignalP"/>
    </source>
</evidence>
<proteinExistence type="predicted"/>
<keyword evidence="3" id="KW-1185">Reference proteome</keyword>
<dbReference type="AlphaFoldDB" id="A0A545U0Y8"/>
<accession>A0A545U0Y8</accession>
<protein>
    <submittedName>
        <fullName evidence="2">DUF2380 domain-containing protein</fullName>
    </submittedName>
</protein>
<feature type="chain" id="PRO_5022223492" evidence="1">
    <location>
        <begin position="22"/>
        <end position="167"/>
    </location>
</feature>
<dbReference type="EMBL" id="VHSH01000001">
    <property type="protein sequence ID" value="TQV83118.1"/>
    <property type="molecule type" value="Genomic_DNA"/>
</dbReference>
<sequence>MRIFFVSALALLLCLAAPLRAEPEKSRAAIFDFELIDTSLEGAVKGINQNESKRLILISDILREKLSDSGLYEIADLSHLKAKIDDAGYLHSCNGCEVKLAAEADAQLAITGVVQKVSNLILNINVYMRDVQSGEMIRSASADIRGNTDQSWSHGISWLARNRLLKP</sequence>
<name>A0A545U0Y8_9PROT</name>
<dbReference type="InterPro" id="IPR021698">
    <property type="entry name" value="DUF3280"/>
</dbReference>
<keyword evidence="1" id="KW-0732">Signal</keyword>
<feature type="signal peptide" evidence="1">
    <location>
        <begin position="1"/>
        <end position="21"/>
    </location>
</feature>
<evidence type="ECO:0000313" key="2">
    <source>
        <dbReference type="EMBL" id="TQV83118.1"/>
    </source>
</evidence>
<gene>
    <name evidence="2" type="ORF">FKG95_00500</name>
</gene>
<dbReference type="Pfam" id="PF11684">
    <property type="entry name" value="DUF3280"/>
    <property type="match status" value="1"/>
</dbReference>
<comment type="caution">
    <text evidence="2">The sequence shown here is derived from an EMBL/GenBank/DDBJ whole genome shotgun (WGS) entry which is preliminary data.</text>
</comment>